<keyword evidence="2" id="KW-1185">Reference proteome</keyword>
<dbReference type="EMBL" id="JAQQWK010000002">
    <property type="protein sequence ID" value="KAK8050862.1"/>
    <property type="molecule type" value="Genomic_DNA"/>
</dbReference>
<accession>A0ABR1TWB4</accession>
<evidence type="ECO:0000313" key="1">
    <source>
        <dbReference type="EMBL" id="KAK8050862.1"/>
    </source>
</evidence>
<proteinExistence type="predicted"/>
<gene>
    <name evidence="1" type="ORF">PG993_002247</name>
</gene>
<organism evidence="1 2">
    <name type="scientific">Apiospora rasikravindrae</name>
    <dbReference type="NCBI Taxonomy" id="990691"/>
    <lineage>
        <taxon>Eukaryota</taxon>
        <taxon>Fungi</taxon>
        <taxon>Dikarya</taxon>
        <taxon>Ascomycota</taxon>
        <taxon>Pezizomycotina</taxon>
        <taxon>Sordariomycetes</taxon>
        <taxon>Xylariomycetidae</taxon>
        <taxon>Amphisphaeriales</taxon>
        <taxon>Apiosporaceae</taxon>
        <taxon>Apiospora</taxon>
    </lineage>
</organism>
<protein>
    <recommendedName>
        <fullName evidence="3">C2H2-type domain-containing protein</fullName>
    </recommendedName>
</protein>
<evidence type="ECO:0008006" key="3">
    <source>
        <dbReference type="Google" id="ProtNLM"/>
    </source>
</evidence>
<evidence type="ECO:0000313" key="2">
    <source>
        <dbReference type="Proteomes" id="UP001444661"/>
    </source>
</evidence>
<reference evidence="1 2" key="1">
    <citation type="submission" date="2023-01" db="EMBL/GenBank/DDBJ databases">
        <title>Analysis of 21 Apiospora genomes using comparative genomics revels a genus with tremendous synthesis potential of carbohydrate active enzymes and secondary metabolites.</title>
        <authorList>
            <person name="Sorensen T."/>
        </authorList>
    </citation>
    <scope>NUCLEOTIDE SEQUENCE [LARGE SCALE GENOMIC DNA]</scope>
    <source>
        <strain evidence="1 2">CBS 33761</strain>
    </source>
</reference>
<comment type="caution">
    <text evidence="1">The sequence shown here is derived from an EMBL/GenBank/DDBJ whole genome shotgun (WGS) entry which is preliminary data.</text>
</comment>
<dbReference type="Proteomes" id="UP001444661">
    <property type="component" value="Unassembled WGS sequence"/>
</dbReference>
<name>A0ABR1TWB4_9PEZI</name>
<sequence length="343" mass="39289">MGSISRYSVDMGMFKPPHEHVLPWRAEWRPEDTFTLHQSQQNMAMMPYYAENDKWCSSNAAEMSLMDHGGKPWSCRTCQTVAYIRDLDWPAHGRKHVSEMDLIISRPIVQPTLPSDPAWLAQLERPEGSLALYAHRITWCEDAACGISKGGRKEALLLRMLEMAMSTPERHELYGICPMERSKFLNRVFWWFWSAPVSGLTAELQSYWYQTEMARKAVHRLSNSVGKPLVGYGVLTVDESTTVGYASHDPDLPHLTPDYLETLLPHIPEYRKKAAAALLAVTFGDFTAAFYESSWPEQVVLQNMDLYEAHITSEGRIYESEPGTWTRAWSKVRKIIGNLRFLL</sequence>